<comment type="caution">
    <text evidence="3">The sequence shown here is derived from an EMBL/GenBank/DDBJ whole genome shotgun (WGS) entry which is preliminary data.</text>
</comment>
<feature type="domain" description="Thiolase N-terminal" evidence="2">
    <location>
        <begin position="5"/>
        <end position="57"/>
    </location>
</feature>
<proteinExistence type="predicted"/>
<dbReference type="Proteomes" id="UP000251211">
    <property type="component" value="Unassembled WGS sequence"/>
</dbReference>
<evidence type="ECO:0000313" key="3">
    <source>
        <dbReference type="EMBL" id="SPZ35345.1"/>
    </source>
</evidence>
<evidence type="ECO:0000313" key="4">
    <source>
        <dbReference type="Proteomes" id="UP000251211"/>
    </source>
</evidence>
<dbReference type="InterPro" id="IPR016039">
    <property type="entry name" value="Thiolase-like"/>
</dbReference>
<gene>
    <name evidence="3" type="primary">fadA_3</name>
    <name evidence="3" type="ORF">NCTC13229_00723</name>
</gene>
<accession>A0AB38F7C1</accession>
<evidence type="ECO:0000259" key="2">
    <source>
        <dbReference type="Pfam" id="PF00108"/>
    </source>
</evidence>
<dbReference type="InterPro" id="IPR020616">
    <property type="entry name" value="Thiolase_N"/>
</dbReference>
<dbReference type="EC" id="2.3.1.16" evidence="3"/>
<protein>
    <submittedName>
        <fullName evidence="3">Acetyl-CoA acetyltransferase</fullName>
        <ecNumber evidence="3">2.3.1.16</ecNumber>
        <ecNumber evidence="3">2.3.1.9</ecNumber>
    </submittedName>
</protein>
<dbReference type="EMBL" id="UAUI01000001">
    <property type="protein sequence ID" value="SPZ35345.1"/>
    <property type="molecule type" value="Genomic_DNA"/>
</dbReference>
<feature type="region of interest" description="Disordered" evidence="1">
    <location>
        <begin position="56"/>
        <end position="76"/>
    </location>
</feature>
<name>A0AB38F7C1_RHOWR</name>
<keyword evidence="3" id="KW-0012">Acyltransferase</keyword>
<dbReference type="SUPFAM" id="SSF53901">
    <property type="entry name" value="Thiolase-like"/>
    <property type="match status" value="1"/>
</dbReference>
<dbReference type="AlphaFoldDB" id="A0AB38F7C1"/>
<dbReference type="EC" id="2.3.1.9" evidence="3"/>
<organism evidence="3 4">
    <name type="scientific">Rhodococcus wratislaviensis</name>
    <name type="common">Tsukamurella wratislaviensis</name>
    <dbReference type="NCBI Taxonomy" id="44752"/>
    <lineage>
        <taxon>Bacteria</taxon>
        <taxon>Bacillati</taxon>
        <taxon>Actinomycetota</taxon>
        <taxon>Actinomycetes</taxon>
        <taxon>Mycobacteriales</taxon>
        <taxon>Nocardiaceae</taxon>
        <taxon>Rhodococcus</taxon>
    </lineage>
</organism>
<reference evidence="3 4" key="1">
    <citation type="submission" date="2018-06" db="EMBL/GenBank/DDBJ databases">
        <authorList>
            <consortium name="Pathogen Informatics"/>
            <person name="Doyle S."/>
        </authorList>
    </citation>
    <scope>NUCLEOTIDE SEQUENCE [LARGE SCALE GENOMIC DNA]</scope>
    <source>
        <strain evidence="3 4">NCTC13229</strain>
    </source>
</reference>
<sequence>MPEAVIVATARSPTGRAIKGSFKDIRPDNLTVQMVTTALAKVPALDPSDIDDLMLGGGEQRLNVNGGASSSSTRSA</sequence>
<dbReference type="Pfam" id="PF00108">
    <property type="entry name" value="Thiolase_N"/>
    <property type="match status" value="1"/>
</dbReference>
<keyword evidence="3" id="KW-0808">Transferase</keyword>
<dbReference type="Gene3D" id="3.40.47.10">
    <property type="match status" value="1"/>
</dbReference>
<evidence type="ECO:0000256" key="1">
    <source>
        <dbReference type="SAM" id="MobiDB-lite"/>
    </source>
</evidence>
<feature type="compositionally biased region" description="Polar residues" evidence="1">
    <location>
        <begin position="62"/>
        <end position="76"/>
    </location>
</feature>
<dbReference type="GO" id="GO:0003985">
    <property type="term" value="F:acetyl-CoA C-acetyltransferase activity"/>
    <property type="evidence" value="ECO:0007669"/>
    <property type="project" value="UniProtKB-EC"/>
</dbReference>